<feature type="signal peptide" evidence="2">
    <location>
        <begin position="1"/>
        <end position="15"/>
    </location>
</feature>
<accession>S7W7L4</accession>
<protein>
    <submittedName>
        <fullName evidence="3">Uncharacterized protein</fullName>
    </submittedName>
</protein>
<evidence type="ECO:0000313" key="3">
    <source>
        <dbReference type="EMBL" id="EPR78801.1"/>
    </source>
</evidence>
<proteinExistence type="predicted"/>
<comment type="caution">
    <text evidence="3">The sequence shown here is derived from an EMBL/GenBank/DDBJ whole genome shotgun (WGS) entry which is preliminary data.</text>
</comment>
<sequence length="553" mass="65961">MIVTLMLVIIQIKSSTPSLTVGNHEVSQFDESTQSRQFRYIRKKTFVISKNLQISRYALHRTYIKNPGSTICDLEEMVDSILEDKDHSKNSTENNRANNDDFDKPEEKQKETNIQQMPFDLWSCEWEIIKYKKVDDTDIYQVGSYNILNIFKEYVLKNYQIKYGFPLEIVCSNDNPNNYIVKKSKIFNNIMKLINIVSKHLQQVIIIFYGSKKGQQHQDIFKNFKKSFFDYQNAYLQNAYTIEDEITKINELFILLKKIDIVTNIMFFYKVQPQIYQYNLDLNYVIKDINSRIIMLIEYIGMITKSSNIINIDIKQVVDNLTRINSEVEIKYSKFKLLFCDKNKLHNSVIFYLNLLIEPNEHEFFDFTIFKTMAHYINKLLFFFEKINTKNYEINNIILKINESIREILEILTMNFLYQPITEGKVSKNILLPLLDIETSIDILFDIIQYFMYIPKYNITRNILIYIEIIYRKIEFLKEYKLHEINNDIKNEIEKIYIVISEMDIYFKKIEDFIATLNHVLNNEQLESLHTIAISLKIFLSKNLFGYYPLNIS</sequence>
<reference evidence="4" key="1">
    <citation type="journal article" date="2013" name="PLoS Genet.">
        <title>The genome of Spraguea lophii and the basis of host-microsporidian interactions.</title>
        <authorList>
            <person name="Campbell S.E."/>
            <person name="Williams T.A."/>
            <person name="Yousuf A."/>
            <person name="Soanes D.M."/>
            <person name="Paszkiewicz K.H."/>
            <person name="Williams B.A.P."/>
        </authorList>
    </citation>
    <scope>NUCLEOTIDE SEQUENCE [LARGE SCALE GENOMIC DNA]</scope>
    <source>
        <strain evidence="4">42_110</strain>
    </source>
</reference>
<keyword evidence="4" id="KW-1185">Reference proteome</keyword>
<keyword evidence="2" id="KW-0732">Signal</keyword>
<dbReference type="VEuPathDB" id="MicrosporidiaDB:SLOPH_1015"/>
<evidence type="ECO:0000256" key="1">
    <source>
        <dbReference type="SAM" id="MobiDB-lite"/>
    </source>
</evidence>
<dbReference type="HOGENOM" id="CLU_492727_0_0_1"/>
<dbReference type="EMBL" id="ATCN01000561">
    <property type="protein sequence ID" value="EPR78801.1"/>
    <property type="molecule type" value="Genomic_DNA"/>
</dbReference>
<feature type="region of interest" description="Disordered" evidence="1">
    <location>
        <begin position="85"/>
        <end position="110"/>
    </location>
</feature>
<organism evidence="3 4">
    <name type="scientific">Spraguea lophii (strain 42_110)</name>
    <name type="common">Microsporidian parasite</name>
    <dbReference type="NCBI Taxonomy" id="1358809"/>
    <lineage>
        <taxon>Eukaryota</taxon>
        <taxon>Fungi</taxon>
        <taxon>Fungi incertae sedis</taxon>
        <taxon>Microsporidia</taxon>
        <taxon>Spragueidae</taxon>
        <taxon>Spraguea</taxon>
    </lineage>
</organism>
<gene>
    <name evidence="3" type="ORF">SLOPH_1015</name>
</gene>
<dbReference type="AlphaFoldDB" id="S7W7L4"/>
<evidence type="ECO:0000313" key="4">
    <source>
        <dbReference type="Proteomes" id="UP000014978"/>
    </source>
</evidence>
<feature type="compositionally biased region" description="Basic and acidic residues" evidence="1">
    <location>
        <begin position="98"/>
        <end position="110"/>
    </location>
</feature>
<evidence type="ECO:0000256" key="2">
    <source>
        <dbReference type="SAM" id="SignalP"/>
    </source>
</evidence>
<dbReference type="Proteomes" id="UP000014978">
    <property type="component" value="Unassembled WGS sequence"/>
</dbReference>
<dbReference type="InParanoid" id="S7W7L4"/>
<feature type="chain" id="PRO_5012565244" evidence="2">
    <location>
        <begin position="16"/>
        <end position="553"/>
    </location>
</feature>
<name>S7W7L4_SPRLO</name>